<evidence type="ECO:0000313" key="6">
    <source>
        <dbReference type="Proteomes" id="UP001552521"/>
    </source>
</evidence>
<evidence type="ECO:0000259" key="3">
    <source>
        <dbReference type="Pfam" id="PF00905"/>
    </source>
</evidence>
<dbReference type="Gene3D" id="3.90.1310.10">
    <property type="entry name" value="Penicillin-binding protein 2a (Domain 2)"/>
    <property type="match status" value="1"/>
</dbReference>
<dbReference type="RefSeq" id="WP_364596307.1">
    <property type="nucleotide sequence ID" value="NZ_JBFAQK010000028.1"/>
</dbReference>
<gene>
    <name evidence="5" type="ORF">AB0K36_20655</name>
</gene>
<evidence type="ECO:0000256" key="2">
    <source>
        <dbReference type="SAM" id="SignalP"/>
    </source>
</evidence>
<feature type="signal peptide" evidence="2">
    <location>
        <begin position="1"/>
        <end position="24"/>
    </location>
</feature>
<dbReference type="InterPro" id="IPR050515">
    <property type="entry name" value="Beta-lactam/transpept"/>
</dbReference>
<feature type="compositionally biased region" description="Basic and acidic residues" evidence="1">
    <location>
        <begin position="28"/>
        <end position="37"/>
    </location>
</feature>
<organism evidence="5 6">
    <name type="scientific">Streptomyces kurssanovii</name>
    <dbReference type="NCBI Taxonomy" id="67312"/>
    <lineage>
        <taxon>Bacteria</taxon>
        <taxon>Bacillati</taxon>
        <taxon>Actinomycetota</taxon>
        <taxon>Actinomycetes</taxon>
        <taxon>Kitasatosporales</taxon>
        <taxon>Streptomycetaceae</taxon>
        <taxon>Streptomyces</taxon>
    </lineage>
</organism>
<name>A0ABV3HX73_9ACTN</name>
<reference evidence="5 6" key="1">
    <citation type="submission" date="2024-06" db="EMBL/GenBank/DDBJ databases">
        <title>The Natural Products Discovery Center: Release of the First 8490 Sequenced Strains for Exploring Actinobacteria Biosynthetic Diversity.</title>
        <authorList>
            <person name="Kalkreuter E."/>
            <person name="Kautsar S.A."/>
            <person name="Yang D."/>
            <person name="Bader C.D."/>
            <person name="Teijaro C.N."/>
            <person name="Fluegel L."/>
            <person name="Davis C.M."/>
            <person name="Simpson J.R."/>
            <person name="Lauterbach L."/>
            <person name="Steele A.D."/>
            <person name="Gui C."/>
            <person name="Meng S."/>
            <person name="Li G."/>
            <person name="Viehrig K."/>
            <person name="Ye F."/>
            <person name="Su P."/>
            <person name="Kiefer A.F."/>
            <person name="Nichols A."/>
            <person name="Cepeda A.J."/>
            <person name="Yan W."/>
            <person name="Fan B."/>
            <person name="Jiang Y."/>
            <person name="Adhikari A."/>
            <person name="Zheng C.-J."/>
            <person name="Schuster L."/>
            <person name="Cowan T.M."/>
            <person name="Smanski M.J."/>
            <person name="Chevrette M.G."/>
            <person name="De Carvalho L.P.S."/>
            <person name="Shen B."/>
        </authorList>
    </citation>
    <scope>NUCLEOTIDE SEQUENCE [LARGE SCALE GENOMIC DNA]</scope>
    <source>
        <strain evidence="5 6">NPDC049344</strain>
    </source>
</reference>
<evidence type="ECO:0000256" key="1">
    <source>
        <dbReference type="SAM" id="MobiDB-lite"/>
    </source>
</evidence>
<dbReference type="Pfam" id="PF21922">
    <property type="entry name" value="PBP_dimer_2"/>
    <property type="match status" value="1"/>
</dbReference>
<evidence type="ECO:0000259" key="4">
    <source>
        <dbReference type="Pfam" id="PF21922"/>
    </source>
</evidence>
<accession>A0ABV3HX73</accession>
<keyword evidence="6" id="KW-1185">Reference proteome</keyword>
<dbReference type="EMBL" id="JBFAQK010000028">
    <property type="protein sequence ID" value="MEV4683191.1"/>
    <property type="molecule type" value="Genomic_DNA"/>
</dbReference>
<feature type="domain" description="Penicillin-binding protein transpeptidase" evidence="3">
    <location>
        <begin position="148"/>
        <end position="451"/>
    </location>
</feature>
<dbReference type="PANTHER" id="PTHR30627:SF24">
    <property type="entry name" value="PENICILLIN-BINDING PROTEIN 4B"/>
    <property type="match status" value="1"/>
</dbReference>
<dbReference type="InterPro" id="IPR001460">
    <property type="entry name" value="PCN-bd_Tpept"/>
</dbReference>
<dbReference type="InterPro" id="IPR054120">
    <property type="entry name" value="PBPA_dimer"/>
</dbReference>
<protein>
    <submittedName>
        <fullName evidence="5">Penicillin-binding transpeptidase domain-containing protein</fullName>
    </submittedName>
</protein>
<proteinExistence type="predicted"/>
<dbReference type="PROSITE" id="PS51257">
    <property type="entry name" value="PROKAR_LIPOPROTEIN"/>
    <property type="match status" value="1"/>
</dbReference>
<comment type="caution">
    <text evidence="5">The sequence shown here is derived from an EMBL/GenBank/DDBJ whole genome shotgun (WGS) entry which is preliminary data.</text>
</comment>
<dbReference type="Gene3D" id="3.40.710.10">
    <property type="entry name" value="DD-peptidase/beta-lactamase superfamily"/>
    <property type="match status" value="1"/>
</dbReference>
<dbReference type="SUPFAM" id="SSF56601">
    <property type="entry name" value="beta-lactamase/transpeptidase-like"/>
    <property type="match status" value="1"/>
</dbReference>
<keyword evidence="2" id="KW-0732">Signal</keyword>
<evidence type="ECO:0000313" key="5">
    <source>
        <dbReference type="EMBL" id="MEV4683191.1"/>
    </source>
</evidence>
<feature type="domain" description="Penicillin binding protein A dimerisation" evidence="4">
    <location>
        <begin position="57"/>
        <end position="114"/>
    </location>
</feature>
<feature type="region of interest" description="Disordered" evidence="1">
    <location>
        <begin position="27"/>
        <end position="54"/>
    </location>
</feature>
<dbReference type="InterPro" id="IPR012338">
    <property type="entry name" value="Beta-lactam/transpept-like"/>
</dbReference>
<dbReference type="PANTHER" id="PTHR30627">
    <property type="entry name" value="PEPTIDOGLYCAN D,D-TRANSPEPTIDASE"/>
    <property type="match status" value="1"/>
</dbReference>
<dbReference type="Pfam" id="PF00905">
    <property type="entry name" value="Transpeptidase"/>
    <property type="match status" value="1"/>
</dbReference>
<sequence>MKTTGRRKAALTVVCALLPSLALGCTDGAHDTPDRAKRGGASTTAPEGVPSPAEGLGDILVAGRAVTGSEPSGNPKMPYRRTYTEGSLYAAVTGYRSMTYGSAGLEGVYNDRLTAGLKGAGSRSGHVVTTIRPEVQVAAAEALGDSKGAAVAVEAETGHILAMVSTPSYDPSEFTGNASSDETAWKRILDDEDKPLLNRVLRDPVAPRQTFYLVVASAALEEGLYRTVDAPTRAPLPYVLPGTTTELTSDDASCSRASIRTALRKSCDNVFAEMAVELGHSTLLKTAEAFGFNDDALSTPVREAKSTYPAGELRDHDVALSGIGWGEVTATPLRMADVMAFIANGGRHTPPSSVDRIVHGDGTVHRPALRGAAGARRHVIGQETAERLRSAVETAPGAGGITAWVQPARTYDAVPTSWSLSYAQAKGGRTVAIAVRVDNPTDATGDVRPAVAVAERMRPSLS</sequence>
<dbReference type="Proteomes" id="UP001552521">
    <property type="component" value="Unassembled WGS sequence"/>
</dbReference>
<feature type="chain" id="PRO_5046122152" evidence="2">
    <location>
        <begin position="25"/>
        <end position="462"/>
    </location>
</feature>